<evidence type="ECO:0000256" key="9">
    <source>
        <dbReference type="ARBA" id="ARBA00022946"/>
    </source>
</evidence>
<dbReference type="GO" id="GO:0051539">
    <property type="term" value="F:4 iron, 4 sulfur cluster binding"/>
    <property type="evidence" value="ECO:0007669"/>
    <property type="project" value="InterPro"/>
</dbReference>
<dbReference type="PANTHER" id="PTHR43822">
    <property type="entry name" value="HOMOACONITASE, MITOCHONDRIAL-RELATED"/>
    <property type="match status" value="1"/>
</dbReference>
<comment type="catalytic activity">
    <reaction evidence="14">
        <text>(2R,3S)-homoisocitrate = cis-homoaconitate + H2O</text>
        <dbReference type="Rhea" id="RHEA:15485"/>
        <dbReference type="ChEBI" id="CHEBI:15377"/>
        <dbReference type="ChEBI" id="CHEBI:15404"/>
        <dbReference type="ChEBI" id="CHEBI:58174"/>
        <dbReference type="EC" id="4.2.1.36"/>
    </reaction>
</comment>
<evidence type="ECO:0000256" key="4">
    <source>
        <dbReference type="ARBA" id="ARBA00007185"/>
    </source>
</evidence>
<dbReference type="NCBIfam" id="TIGR00139">
    <property type="entry name" value="h_aconitase"/>
    <property type="match status" value="1"/>
</dbReference>
<keyword evidence="13 18" id="KW-0456">Lyase</keyword>
<dbReference type="SUPFAM" id="SSF52016">
    <property type="entry name" value="LeuD/IlvD-like"/>
    <property type="match status" value="1"/>
</dbReference>
<dbReference type="GO" id="GO:0004409">
    <property type="term" value="F:homoaconitate hydratase activity"/>
    <property type="evidence" value="ECO:0007669"/>
    <property type="project" value="UniProtKB-EC"/>
</dbReference>
<gene>
    <name evidence="18" type="primary">lysF</name>
    <name evidence="18" type="ORF">KJ970_04410</name>
</gene>
<organism evidence="18 19">
    <name type="scientific">Eiseniibacteriota bacterium</name>
    <dbReference type="NCBI Taxonomy" id="2212470"/>
    <lineage>
        <taxon>Bacteria</taxon>
        <taxon>Candidatus Eiseniibacteriota</taxon>
    </lineage>
</organism>
<dbReference type="InterPro" id="IPR015928">
    <property type="entry name" value="Aconitase/3IPM_dehydase_swvl"/>
</dbReference>
<dbReference type="GO" id="GO:0009085">
    <property type="term" value="P:lysine biosynthetic process"/>
    <property type="evidence" value="ECO:0007669"/>
    <property type="project" value="UniProtKB-KW"/>
</dbReference>
<protein>
    <recommendedName>
        <fullName evidence="6">Homoaconitase, mitochondrial</fullName>
        <ecNumber evidence="5">4.2.1.36</ecNumber>
    </recommendedName>
    <alternativeName>
        <fullName evidence="15">Homoaconitate hydratase</fullName>
    </alternativeName>
</protein>
<reference evidence="18" key="1">
    <citation type="submission" date="2021-05" db="EMBL/GenBank/DDBJ databases">
        <title>Energy efficiency and biological interactions define the core microbiome of deep oligotrophic groundwater.</title>
        <authorList>
            <person name="Mehrshad M."/>
            <person name="Lopez-Fernandez M."/>
            <person name="Bell E."/>
            <person name="Bernier-Latmani R."/>
            <person name="Bertilsson S."/>
            <person name="Dopson M."/>
        </authorList>
    </citation>
    <scope>NUCLEOTIDE SEQUENCE</scope>
    <source>
        <strain evidence="18">Modern_marine.mb.64</strain>
    </source>
</reference>
<evidence type="ECO:0000256" key="5">
    <source>
        <dbReference type="ARBA" id="ARBA00012022"/>
    </source>
</evidence>
<dbReference type="EMBL" id="JAHJDP010000023">
    <property type="protein sequence ID" value="MBU2690148.1"/>
    <property type="molecule type" value="Genomic_DNA"/>
</dbReference>
<keyword evidence="9" id="KW-0809">Transit peptide</keyword>
<keyword evidence="11" id="KW-0411">Iron-sulfur</keyword>
<evidence type="ECO:0000256" key="2">
    <source>
        <dbReference type="ARBA" id="ARBA00003422"/>
    </source>
</evidence>
<dbReference type="AlphaFoldDB" id="A0A948RV58"/>
<evidence type="ECO:0000256" key="13">
    <source>
        <dbReference type="ARBA" id="ARBA00023239"/>
    </source>
</evidence>
<evidence type="ECO:0000256" key="15">
    <source>
        <dbReference type="ARBA" id="ARBA00032706"/>
    </source>
</evidence>
<sequence>MGQNRIEKIAERFAIGLPKNYKVRSGDFLTIQPAHVMTHDNTGAVIPKFKSIGATKIYNPAQPVYGLDHDVQNEEPENLAKYAKIEAFAKEHGIVFHPAKMGIVHQLMLENGFVQPGSFVVGSDSHSNIYGAVGALGTPVVRTDAAAIWATGRTWWQVPEIVKVNLEGRLRPGVTGKDVIIALIGYFNKDEVLNGAIEFDGDGLASLSMDQRMTISNMTTEWGALVGLIPYDETTRAFFVMRAEEMKKRGIVNPRLTPEIIRRFEAENPQPDPDAFYAKEFTFDLGSVTPHVAGPNEVKKITPLSEISGQKVKIHKAYLLSCVNGRLEDMAEAARVLKGGKVHPEVKLYVAAASAFVQSEAQRLGYWDILMKAGAIALPTGCGPCIGLGEGLLEPGEVAVSATNRNFKGRMGSPEAFAYLASPAVVAASAMAGIIAAPESMAPAGLRGAVKINAPQAQVKERIEIRDGFPGFIEGELLLVPKDNLNTDGIYGKDFTYKDNLTPEEMGRAAMLNYDPEFQNIVEVGDLLVGGWNFGSGSSREQAATALKYRGIQMVIAGSYSQTYKRNAFNNGFIVVECPELVTELREKYCDMKALTIRTSMKARIDFESSEISVDGKKYSISPLREVAQELVALGGFEAVLRQRLGLA</sequence>
<dbReference type="PRINTS" id="PR00415">
    <property type="entry name" value="ACONITASE"/>
</dbReference>
<dbReference type="PANTHER" id="PTHR43822:SF2">
    <property type="entry name" value="HOMOACONITASE, MITOCHONDRIAL"/>
    <property type="match status" value="1"/>
</dbReference>
<dbReference type="InterPro" id="IPR050067">
    <property type="entry name" value="IPM_dehydratase_rel_enz"/>
</dbReference>
<dbReference type="Gene3D" id="3.20.19.10">
    <property type="entry name" value="Aconitase, domain 4"/>
    <property type="match status" value="1"/>
</dbReference>
<dbReference type="Gene3D" id="3.30.499.10">
    <property type="entry name" value="Aconitase, domain 3"/>
    <property type="match status" value="2"/>
</dbReference>
<dbReference type="NCBIfam" id="NF001614">
    <property type="entry name" value="PRK00402.1"/>
    <property type="match status" value="1"/>
</dbReference>
<dbReference type="InterPro" id="IPR001030">
    <property type="entry name" value="Acoase/IPM_deHydtase_lsu_aba"/>
</dbReference>
<dbReference type="InterPro" id="IPR000573">
    <property type="entry name" value="AconitaseA/IPMdHydase_ssu_swvl"/>
</dbReference>
<proteinExistence type="inferred from homology"/>
<comment type="caution">
    <text evidence="18">The sequence shown here is derived from an EMBL/GenBank/DDBJ whole genome shotgun (WGS) entry which is preliminary data.</text>
</comment>
<comment type="function">
    <text evidence="2">Catalyzes the reversible hydration of cis-homoaconitate to (2R,3S)-homoisocitrate, a step in the alpha-aminoadipate pathway for lysine biosynthesis.</text>
</comment>
<dbReference type="InterPro" id="IPR004418">
    <property type="entry name" value="Homoaconitase_mito"/>
</dbReference>
<name>A0A948RV58_UNCEI</name>
<evidence type="ECO:0000256" key="7">
    <source>
        <dbReference type="ARBA" id="ARBA00022605"/>
    </source>
</evidence>
<evidence type="ECO:0000256" key="6">
    <source>
        <dbReference type="ARBA" id="ARBA00021560"/>
    </source>
</evidence>
<evidence type="ECO:0000256" key="14">
    <source>
        <dbReference type="ARBA" id="ARBA00029338"/>
    </source>
</evidence>
<evidence type="ECO:0000313" key="18">
    <source>
        <dbReference type="EMBL" id="MBU2690148.1"/>
    </source>
</evidence>
<keyword evidence="7" id="KW-0028">Amino-acid biosynthesis</keyword>
<dbReference type="GO" id="GO:0046872">
    <property type="term" value="F:metal ion binding"/>
    <property type="evidence" value="ECO:0007669"/>
    <property type="project" value="UniProtKB-KW"/>
</dbReference>
<keyword evidence="10" id="KW-0408">Iron</keyword>
<evidence type="ECO:0000256" key="1">
    <source>
        <dbReference type="ARBA" id="ARBA00001966"/>
    </source>
</evidence>
<dbReference type="Proteomes" id="UP000777784">
    <property type="component" value="Unassembled WGS sequence"/>
</dbReference>
<dbReference type="Pfam" id="PF00694">
    <property type="entry name" value="Aconitase_C"/>
    <property type="match status" value="1"/>
</dbReference>
<dbReference type="Pfam" id="PF00330">
    <property type="entry name" value="Aconitase"/>
    <property type="match status" value="1"/>
</dbReference>
<keyword evidence="12" id="KW-0457">Lysine biosynthesis</keyword>
<dbReference type="EC" id="4.2.1.36" evidence="5"/>
<evidence type="ECO:0000259" key="17">
    <source>
        <dbReference type="Pfam" id="PF00694"/>
    </source>
</evidence>
<dbReference type="InterPro" id="IPR015931">
    <property type="entry name" value="Acnase/IPM_dHydase_lsu_aba_1/3"/>
</dbReference>
<comment type="pathway">
    <text evidence="3">Amino-acid biosynthesis; L-lysine biosynthesis via AAA pathway; L-alpha-aminoadipate from 2-oxoglutarate: step 3/5.</text>
</comment>
<feature type="domain" description="Aconitase A/isopropylmalate dehydratase small subunit swivel" evidence="17">
    <location>
        <begin position="458"/>
        <end position="579"/>
    </location>
</feature>
<evidence type="ECO:0000256" key="11">
    <source>
        <dbReference type="ARBA" id="ARBA00023014"/>
    </source>
</evidence>
<dbReference type="SUPFAM" id="SSF53732">
    <property type="entry name" value="Aconitase iron-sulfur domain"/>
    <property type="match status" value="1"/>
</dbReference>
<evidence type="ECO:0000256" key="8">
    <source>
        <dbReference type="ARBA" id="ARBA00022723"/>
    </source>
</evidence>
<evidence type="ECO:0000256" key="10">
    <source>
        <dbReference type="ARBA" id="ARBA00023004"/>
    </source>
</evidence>
<keyword evidence="8" id="KW-0479">Metal-binding</keyword>
<feature type="domain" description="Aconitase/3-isopropylmalate dehydratase large subunit alpha/beta/alpha" evidence="16">
    <location>
        <begin position="25"/>
        <end position="433"/>
    </location>
</feature>
<dbReference type="InterPro" id="IPR036008">
    <property type="entry name" value="Aconitase_4Fe-4S_dom"/>
</dbReference>
<comment type="similarity">
    <text evidence="4">Belongs to the aconitase/IPM isomerase family.</text>
</comment>
<comment type="cofactor">
    <cofactor evidence="1">
        <name>[4Fe-4S] cluster</name>
        <dbReference type="ChEBI" id="CHEBI:49883"/>
    </cofactor>
</comment>
<evidence type="ECO:0000259" key="16">
    <source>
        <dbReference type="Pfam" id="PF00330"/>
    </source>
</evidence>
<evidence type="ECO:0000313" key="19">
    <source>
        <dbReference type="Proteomes" id="UP000777784"/>
    </source>
</evidence>
<accession>A0A948RV58</accession>
<evidence type="ECO:0000256" key="12">
    <source>
        <dbReference type="ARBA" id="ARBA00023154"/>
    </source>
</evidence>
<evidence type="ECO:0000256" key="3">
    <source>
        <dbReference type="ARBA" id="ARBA00005106"/>
    </source>
</evidence>